<name>A0A922NM25_9PLEO</name>
<reference evidence="3" key="1">
    <citation type="journal article" date="2022" name="Microb. Genom.">
        <title>A global pangenome for the wheat fungal pathogen Pyrenophora tritici-repentis and prediction of effector protein structural homology.</title>
        <authorList>
            <person name="Moolhuijzen P.M."/>
            <person name="See P.T."/>
            <person name="Shi G."/>
            <person name="Powell H.R."/>
            <person name="Cockram J."/>
            <person name="Jorgensen L.N."/>
            <person name="Benslimane H."/>
            <person name="Strelkov S.E."/>
            <person name="Turner J."/>
            <person name="Liu Z."/>
            <person name="Moffat C.S."/>
        </authorList>
    </citation>
    <scope>NUCLEOTIDE SEQUENCE [LARGE SCALE GENOMIC DNA]</scope>
</reference>
<keyword evidence="3" id="KW-1185">Reference proteome</keyword>
<dbReference type="Proteomes" id="UP000249757">
    <property type="component" value="Unassembled WGS sequence"/>
</dbReference>
<evidence type="ECO:0000313" key="2">
    <source>
        <dbReference type="EMBL" id="KAI1517522.1"/>
    </source>
</evidence>
<proteinExistence type="predicted"/>
<protein>
    <submittedName>
        <fullName evidence="2">Uncharacterized protein</fullName>
    </submittedName>
</protein>
<dbReference type="AlphaFoldDB" id="A0A922NM25"/>
<comment type="caution">
    <text evidence="2">The sequence shown here is derived from an EMBL/GenBank/DDBJ whole genome shotgun (WGS) entry which is preliminary data.</text>
</comment>
<evidence type="ECO:0000256" key="1">
    <source>
        <dbReference type="SAM" id="MobiDB-lite"/>
    </source>
</evidence>
<gene>
    <name evidence="2" type="ORF">Ptr86124_002823</name>
</gene>
<feature type="region of interest" description="Disordered" evidence="1">
    <location>
        <begin position="1"/>
        <end position="25"/>
    </location>
</feature>
<dbReference type="EMBL" id="NRDI02000003">
    <property type="protein sequence ID" value="KAI1517522.1"/>
    <property type="molecule type" value="Genomic_DNA"/>
</dbReference>
<accession>A0A922NM25</accession>
<sequence length="91" mass="9680">MVLAGLSPAPATGRERRVPTRDGQMGGAAVHHFAMCHQAAYESLAQDLQARKADLLGQQPASRTADETDRSCRGYADGTVDDGTLTLVLVR</sequence>
<organism evidence="2 3">
    <name type="scientific">Pyrenophora tritici-repentis</name>
    <dbReference type="NCBI Taxonomy" id="45151"/>
    <lineage>
        <taxon>Eukaryota</taxon>
        <taxon>Fungi</taxon>
        <taxon>Dikarya</taxon>
        <taxon>Ascomycota</taxon>
        <taxon>Pezizomycotina</taxon>
        <taxon>Dothideomycetes</taxon>
        <taxon>Pleosporomycetidae</taxon>
        <taxon>Pleosporales</taxon>
        <taxon>Pleosporineae</taxon>
        <taxon>Pleosporaceae</taxon>
        <taxon>Pyrenophora</taxon>
    </lineage>
</organism>
<evidence type="ECO:0000313" key="3">
    <source>
        <dbReference type="Proteomes" id="UP000249757"/>
    </source>
</evidence>